<feature type="region of interest" description="Disordered" evidence="1">
    <location>
        <begin position="1"/>
        <end position="89"/>
    </location>
</feature>
<accession>A0A1T5IIU6</accession>
<proteinExistence type="predicted"/>
<gene>
    <name evidence="2" type="ORF">SAMN06309945_0490</name>
</gene>
<reference evidence="2 3" key="1">
    <citation type="submission" date="2017-02" db="EMBL/GenBank/DDBJ databases">
        <authorList>
            <person name="Peterson S.W."/>
        </authorList>
    </citation>
    <scope>NUCLEOTIDE SEQUENCE [LARGE SCALE GENOMIC DNA]</scope>
    <source>
        <strain evidence="2 3">VKM Ac-2059</strain>
    </source>
</reference>
<dbReference type="RefSeq" id="WP_079726705.1">
    <property type="nucleotide sequence ID" value="NZ_FUZP01000001.1"/>
</dbReference>
<organism evidence="2 3">
    <name type="scientific">Okibacterium fritillariae</name>
    <dbReference type="NCBI Taxonomy" id="123320"/>
    <lineage>
        <taxon>Bacteria</taxon>
        <taxon>Bacillati</taxon>
        <taxon>Actinomycetota</taxon>
        <taxon>Actinomycetes</taxon>
        <taxon>Micrococcales</taxon>
        <taxon>Microbacteriaceae</taxon>
        <taxon>Okibacterium</taxon>
    </lineage>
</organism>
<keyword evidence="3" id="KW-1185">Reference proteome</keyword>
<dbReference type="AlphaFoldDB" id="A0A1T5IIU6"/>
<evidence type="ECO:0000313" key="2">
    <source>
        <dbReference type="EMBL" id="SKC38958.1"/>
    </source>
</evidence>
<name>A0A1T5IIU6_9MICO</name>
<dbReference type="EMBL" id="FUZP01000001">
    <property type="protein sequence ID" value="SKC38958.1"/>
    <property type="molecule type" value="Genomic_DNA"/>
</dbReference>
<evidence type="ECO:0000313" key="3">
    <source>
        <dbReference type="Proteomes" id="UP000190857"/>
    </source>
</evidence>
<sequence>MQIFRRFSRRKDPRRNAAARRVESTQPTDDPGTEVVEDVDPRTAALSPDVPPADTPHTPLRSDAQADEAPRDPALRGTATVARLTPSGPDLDGARVYDLLLSVELPDREPYQFLHRQLIADASLGSWKPGSQLSVRVLADNPNDLIVVG</sequence>
<feature type="compositionally biased region" description="Basic residues" evidence="1">
    <location>
        <begin position="1"/>
        <end position="13"/>
    </location>
</feature>
<dbReference type="OrthoDB" id="4712301at2"/>
<dbReference type="Proteomes" id="UP000190857">
    <property type="component" value="Unassembled WGS sequence"/>
</dbReference>
<protein>
    <submittedName>
        <fullName evidence="2">Uncharacterized protein</fullName>
    </submittedName>
</protein>
<evidence type="ECO:0000256" key="1">
    <source>
        <dbReference type="SAM" id="MobiDB-lite"/>
    </source>
</evidence>